<evidence type="ECO:0000313" key="2">
    <source>
        <dbReference type="EMBL" id="KAK0424568.1"/>
    </source>
</evidence>
<comment type="caution">
    <text evidence="2">The sequence shown here is derived from an EMBL/GenBank/DDBJ whole genome shotgun (WGS) entry which is preliminary data.</text>
</comment>
<evidence type="ECO:0000313" key="3">
    <source>
        <dbReference type="Proteomes" id="UP001175271"/>
    </source>
</evidence>
<keyword evidence="1" id="KW-0732">Signal</keyword>
<dbReference type="AlphaFoldDB" id="A0AA39IHR8"/>
<name>A0AA39IHR8_9BILA</name>
<sequence length="391" mass="44165">MFVARGALLLLLSVGLVGAFSVEQCKGHLRDARKRLQFMAKNMVEKEHNNYKAHQEEFEKLRYDSANPTFALFADFDDTTPRDCPSPNATLPTKTPATNGEQLDVSSFSKVDVSSDPFALFVTAIHEILSDEEAVCNGPAFTSLATITEEQILGFASLFAVKGSHAFCPICHQTVDFLRTKVLQPNRLIHADDEVMFRKMVHGQLPSTMAICSTVLPSCYENYHINLPFNLTSNLTKCSACGVCMTATTLLEHKFLLDQKAVDYVHRLLNDVFFYNLCAEMCPKKQDIFQHFTFTGCMKTLNDVYTFGVKMLQRIALPNHLCALELGFCEPNATPNLLHCFPDFCQLDFVKEFLGDLCSKTGDLPQFLEHFNIPQAEYEKTLQRMRMFDEL</sequence>
<accession>A0AA39IHR8</accession>
<dbReference type="Proteomes" id="UP001175271">
    <property type="component" value="Unassembled WGS sequence"/>
</dbReference>
<reference evidence="2" key="1">
    <citation type="submission" date="2023-06" db="EMBL/GenBank/DDBJ databases">
        <title>Genomic analysis of the entomopathogenic nematode Steinernema hermaphroditum.</title>
        <authorList>
            <person name="Schwarz E.M."/>
            <person name="Heppert J.K."/>
            <person name="Baniya A."/>
            <person name="Schwartz H.T."/>
            <person name="Tan C.-H."/>
            <person name="Antoshechkin I."/>
            <person name="Sternberg P.W."/>
            <person name="Goodrich-Blair H."/>
            <person name="Dillman A.R."/>
        </authorList>
    </citation>
    <scope>NUCLEOTIDE SEQUENCE</scope>
    <source>
        <strain evidence="2">PS9179</strain>
        <tissue evidence="2">Whole animal</tissue>
    </source>
</reference>
<evidence type="ECO:0000256" key="1">
    <source>
        <dbReference type="SAM" id="SignalP"/>
    </source>
</evidence>
<proteinExistence type="predicted"/>
<dbReference type="EMBL" id="JAUCMV010000001">
    <property type="protein sequence ID" value="KAK0424568.1"/>
    <property type="molecule type" value="Genomic_DNA"/>
</dbReference>
<evidence type="ECO:0008006" key="4">
    <source>
        <dbReference type="Google" id="ProtNLM"/>
    </source>
</evidence>
<keyword evidence="3" id="KW-1185">Reference proteome</keyword>
<organism evidence="2 3">
    <name type="scientific">Steinernema hermaphroditum</name>
    <dbReference type="NCBI Taxonomy" id="289476"/>
    <lineage>
        <taxon>Eukaryota</taxon>
        <taxon>Metazoa</taxon>
        <taxon>Ecdysozoa</taxon>
        <taxon>Nematoda</taxon>
        <taxon>Chromadorea</taxon>
        <taxon>Rhabditida</taxon>
        <taxon>Tylenchina</taxon>
        <taxon>Panagrolaimomorpha</taxon>
        <taxon>Strongyloidoidea</taxon>
        <taxon>Steinernematidae</taxon>
        <taxon>Steinernema</taxon>
    </lineage>
</organism>
<gene>
    <name evidence="2" type="ORF">QR680_008727</name>
</gene>
<feature type="chain" id="PRO_5041410644" description="Saposin B-type domain-containing protein" evidence="1">
    <location>
        <begin position="20"/>
        <end position="391"/>
    </location>
</feature>
<protein>
    <recommendedName>
        <fullName evidence="4">Saposin B-type domain-containing protein</fullName>
    </recommendedName>
</protein>
<feature type="signal peptide" evidence="1">
    <location>
        <begin position="1"/>
        <end position="19"/>
    </location>
</feature>